<dbReference type="PANTHER" id="PTHR11516:SF41">
    <property type="entry name" value="3-METHYL-2-OXOBUTANOATE DEHYDROGENASE SUBUNIT ALPHA"/>
    <property type="match status" value="1"/>
</dbReference>
<evidence type="ECO:0000256" key="2">
    <source>
        <dbReference type="ARBA" id="ARBA00023002"/>
    </source>
</evidence>
<sequence>MENKEDRELYFYLKLTREFEDRVSKLHRQGKILGGVYSGRGQEAIVVGVCYGLRREDFIAPLHRDMGAFLVKGVDPNRLMAQLFGKKTGLSKGKDSFLHAGDLSRGVFGATSMLASTLPVAAGAALKFRMKKESHVAVAFFGEGASSRGDFHEALNFAGIHKLPVLFVCENNFYAYSTPQNMQMAVEDVAIRAEGYGFKGAVCSGNDLHAVMKTAHAAVERAREGEGPTLIECKTYRYHGHSEHDQPFYRPQNELIEWESRDPIQRFEIYLEKKGYNVDQMKADTEREVKAITDEAVRFAEESPWPEGKEAIEDLYANPF</sequence>
<evidence type="ECO:0000313" key="6">
    <source>
        <dbReference type="Proteomes" id="UP000534783"/>
    </source>
</evidence>
<dbReference type="CDD" id="cd02000">
    <property type="entry name" value="TPP_E1_PDC_ADC_BCADC"/>
    <property type="match status" value="1"/>
</dbReference>
<organism evidence="5 6">
    <name type="scientific">Candidatus Manganitrophus noduliformans</name>
    <dbReference type="NCBI Taxonomy" id="2606439"/>
    <lineage>
        <taxon>Bacteria</taxon>
        <taxon>Pseudomonadati</taxon>
        <taxon>Nitrospirota</taxon>
        <taxon>Nitrospiria</taxon>
        <taxon>Candidatus Troglogloeales</taxon>
        <taxon>Candidatus Manganitrophaceae</taxon>
        <taxon>Candidatus Manganitrophus</taxon>
    </lineage>
</organism>
<dbReference type="AlphaFoldDB" id="A0A7X6DQW1"/>
<comment type="cofactor">
    <cofactor evidence="1">
        <name>thiamine diphosphate</name>
        <dbReference type="ChEBI" id="CHEBI:58937"/>
    </cofactor>
</comment>
<proteinExistence type="predicted"/>
<evidence type="ECO:0000256" key="1">
    <source>
        <dbReference type="ARBA" id="ARBA00001964"/>
    </source>
</evidence>
<keyword evidence="3" id="KW-0786">Thiamine pyrophosphate</keyword>
<gene>
    <name evidence="5" type="ORF">MNODULE_13140</name>
</gene>
<keyword evidence="2" id="KW-0560">Oxidoreductase</keyword>
<dbReference type="Proteomes" id="UP000534783">
    <property type="component" value="Unassembled WGS sequence"/>
</dbReference>
<dbReference type="InterPro" id="IPR001017">
    <property type="entry name" value="DH_E1"/>
</dbReference>
<evidence type="ECO:0000259" key="4">
    <source>
        <dbReference type="Pfam" id="PF00676"/>
    </source>
</evidence>
<feature type="domain" description="Dehydrogenase E1 component" evidence="4">
    <location>
        <begin position="15"/>
        <end position="307"/>
    </location>
</feature>
<dbReference type="Pfam" id="PF00676">
    <property type="entry name" value="E1_dh"/>
    <property type="match status" value="1"/>
</dbReference>
<dbReference type="GO" id="GO:0004739">
    <property type="term" value="F:pyruvate dehydrogenase (acetyl-transferring) activity"/>
    <property type="evidence" value="ECO:0007669"/>
    <property type="project" value="TreeGrafter"/>
</dbReference>
<dbReference type="EMBL" id="VTOW01000002">
    <property type="protein sequence ID" value="NKE71685.1"/>
    <property type="molecule type" value="Genomic_DNA"/>
</dbReference>
<name>A0A7X6DQW1_9BACT</name>
<keyword evidence="6" id="KW-1185">Reference proteome</keyword>
<protein>
    <submittedName>
        <fullName evidence="5">Thiamine pyrophosphate-dependent dehydrogenase E1 component subunit alpha</fullName>
    </submittedName>
</protein>
<dbReference type="GO" id="GO:0006086">
    <property type="term" value="P:pyruvate decarboxylation to acetyl-CoA"/>
    <property type="evidence" value="ECO:0007669"/>
    <property type="project" value="TreeGrafter"/>
</dbReference>
<reference evidence="5 6" key="1">
    <citation type="journal article" date="2020" name="Nature">
        <title>Bacterial chemolithoautotrophy via manganese oxidation.</title>
        <authorList>
            <person name="Yu H."/>
            <person name="Leadbetter J.R."/>
        </authorList>
    </citation>
    <scope>NUCLEOTIDE SEQUENCE [LARGE SCALE GENOMIC DNA]</scope>
    <source>
        <strain evidence="5 6">Mn-1</strain>
    </source>
</reference>
<dbReference type="InterPro" id="IPR050642">
    <property type="entry name" value="PDH_E1_Alpha_Subunit"/>
</dbReference>
<dbReference type="InterPro" id="IPR029061">
    <property type="entry name" value="THDP-binding"/>
</dbReference>
<evidence type="ECO:0000313" key="5">
    <source>
        <dbReference type="EMBL" id="NKE71685.1"/>
    </source>
</evidence>
<comment type="caution">
    <text evidence="5">The sequence shown here is derived from an EMBL/GenBank/DDBJ whole genome shotgun (WGS) entry which is preliminary data.</text>
</comment>
<accession>A0A7X6DQW1</accession>
<dbReference type="SUPFAM" id="SSF52518">
    <property type="entry name" value="Thiamin diphosphate-binding fold (THDP-binding)"/>
    <property type="match status" value="1"/>
</dbReference>
<dbReference type="RefSeq" id="WP_168060546.1">
    <property type="nucleotide sequence ID" value="NZ_VTOW01000002.1"/>
</dbReference>
<dbReference type="Gene3D" id="3.40.50.970">
    <property type="match status" value="1"/>
</dbReference>
<evidence type="ECO:0000256" key="3">
    <source>
        <dbReference type="ARBA" id="ARBA00023052"/>
    </source>
</evidence>
<dbReference type="PANTHER" id="PTHR11516">
    <property type="entry name" value="PYRUVATE DEHYDROGENASE E1 COMPONENT, ALPHA SUBUNIT BACTERIAL AND ORGANELLAR"/>
    <property type="match status" value="1"/>
</dbReference>